<feature type="domain" description="Ubiquitin-like" evidence="4">
    <location>
        <begin position="228"/>
        <end position="292"/>
    </location>
</feature>
<proteinExistence type="predicted"/>
<keyword evidence="5" id="KW-1185">Reference proteome</keyword>
<dbReference type="Proteomes" id="UP000829291">
    <property type="component" value="Chromosome 4"/>
</dbReference>
<dbReference type="InterPro" id="IPR029071">
    <property type="entry name" value="Ubiquitin-like_domsf"/>
</dbReference>
<keyword evidence="2" id="KW-0539">Nucleus</keyword>
<dbReference type="RefSeq" id="XP_015513788.1">
    <property type="nucleotide sequence ID" value="XM_015658302.2"/>
</dbReference>
<dbReference type="KEGG" id="nlo:107219931"/>
<dbReference type="CTD" id="42748"/>
<dbReference type="InParanoid" id="A0A6J0BJ34"/>
<dbReference type="SUPFAM" id="SSF54236">
    <property type="entry name" value="Ubiquitin-like"/>
    <property type="match status" value="2"/>
</dbReference>
<dbReference type="GO" id="GO:0045944">
    <property type="term" value="P:positive regulation of transcription by RNA polymerase II"/>
    <property type="evidence" value="ECO:0007669"/>
    <property type="project" value="TreeGrafter"/>
</dbReference>
<dbReference type="GeneID" id="107219931"/>
<dbReference type="PANTHER" id="PTHR47187">
    <property type="entry name" value="NFATC2-INTERACTING PROTEIN"/>
    <property type="match status" value="1"/>
</dbReference>
<organism evidence="6">
    <name type="scientific">Neodiprion lecontei</name>
    <name type="common">Redheaded pine sawfly</name>
    <dbReference type="NCBI Taxonomy" id="441921"/>
    <lineage>
        <taxon>Eukaryota</taxon>
        <taxon>Metazoa</taxon>
        <taxon>Ecdysozoa</taxon>
        <taxon>Arthropoda</taxon>
        <taxon>Hexapoda</taxon>
        <taxon>Insecta</taxon>
        <taxon>Pterygota</taxon>
        <taxon>Neoptera</taxon>
        <taxon>Endopterygota</taxon>
        <taxon>Hymenoptera</taxon>
        <taxon>Tenthredinoidea</taxon>
        <taxon>Diprionidae</taxon>
        <taxon>Diprioninae</taxon>
        <taxon>Neodiprion</taxon>
    </lineage>
</organism>
<comment type="subcellular location">
    <subcellularLocation>
        <location evidence="1">Nucleus</location>
    </subcellularLocation>
</comment>
<evidence type="ECO:0000256" key="2">
    <source>
        <dbReference type="ARBA" id="ARBA00023242"/>
    </source>
</evidence>
<dbReference type="PANTHER" id="PTHR47187:SF1">
    <property type="entry name" value="NFATC2-INTERACTING PROTEIN"/>
    <property type="match status" value="1"/>
</dbReference>
<evidence type="ECO:0000256" key="3">
    <source>
        <dbReference type="SAM" id="MobiDB-lite"/>
    </source>
</evidence>
<feature type="region of interest" description="Disordered" evidence="3">
    <location>
        <begin position="59"/>
        <end position="89"/>
    </location>
</feature>
<accession>A0A6J0BJ34</accession>
<protein>
    <submittedName>
        <fullName evidence="6">Uncharacterized protein CG4449</fullName>
    </submittedName>
</protein>
<dbReference type="Pfam" id="PF11976">
    <property type="entry name" value="Rad60-SLD"/>
    <property type="match status" value="1"/>
</dbReference>
<dbReference type="InterPro" id="IPR052324">
    <property type="entry name" value="NFATC2-Int_DNA_Repair"/>
</dbReference>
<dbReference type="OrthoDB" id="442921at2759"/>
<evidence type="ECO:0000259" key="4">
    <source>
        <dbReference type="PROSITE" id="PS50053"/>
    </source>
</evidence>
<dbReference type="PROSITE" id="PS50053">
    <property type="entry name" value="UBIQUITIN_2"/>
    <property type="match status" value="1"/>
</dbReference>
<dbReference type="FunCoup" id="A0A6J0BJ34">
    <property type="interactions" value="43"/>
</dbReference>
<evidence type="ECO:0000313" key="6">
    <source>
        <dbReference type="RefSeq" id="XP_015513788.1"/>
    </source>
</evidence>
<dbReference type="InterPro" id="IPR022617">
    <property type="entry name" value="Rad60/SUMO-like_dom"/>
</dbReference>
<reference evidence="6" key="1">
    <citation type="submission" date="2025-08" db="UniProtKB">
        <authorList>
            <consortium name="RefSeq"/>
        </authorList>
    </citation>
    <scope>IDENTIFICATION</scope>
    <source>
        <tissue evidence="6">Thorax and Abdomen</tissue>
    </source>
</reference>
<evidence type="ECO:0000313" key="5">
    <source>
        <dbReference type="Proteomes" id="UP000829291"/>
    </source>
</evidence>
<sequence length="301" mass="34054">MDSSSDDDCYINSAKTLKALKKQLIVNGSPSDQEASAVPQDGTQPYMLEDCLISEVHLAPKTKRSSRRTRGRGPRMSRRIADREPEESEILPQLFAKKPPVQSISLIDSDPEDMIVTMNSDDDKDAAGDDALVNYEMTIKINWQSARLERVPLRRYQEFSKVFEYFSTMVNIPQERIWLVLRNEITIKPSDTPDSLGLTIVDIIEGGIIDGSTEHRCTDKTIVDKDSINIKIQTKDQKKTLNISIKKGQKIKVLMMKCAEQLNIPEDKIKFQFDGEPVHPNETAESLDLEGGECFDMYTIP</sequence>
<feature type="compositionally biased region" description="Basic residues" evidence="3">
    <location>
        <begin position="60"/>
        <end position="78"/>
    </location>
</feature>
<name>A0A6J0BJ34_NEOLC</name>
<dbReference type="AlphaFoldDB" id="A0A6J0BJ34"/>
<dbReference type="CDD" id="cd01763">
    <property type="entry name" value="Ubl_SUMO_like"/>
    <property type="match status" value="1"/>
</dbReference>
<dbReference type="InterPro" id="IPR000626">
    <property type="entry name" value="Ubiquitin-like_dom"/>
</dbReference>
<gene>
    <name evidence="6" type="primary">LOC107219931</name>
</gene>
<dbReference type="Gene3D" id="3.10.20.90">
    <property type="entry name" value="Phosphatidylinositol 3-kinase Catalytic Subunit, Chain A, domain 1"/>
    <property type="match status" value="2"/>
</dbReference>
<dbReference type="GO" id="GO:0005634">
    <property type="term" value="C:nucleus"/>
    <property type="evidence" value="ECO:0007669"/>
    <property type="project" value="UniProtKB-SubCell"/>
</dbReference>
<evidence type="ECO:0000256" key="1">
    <source>
        <dbReference type="ARBA" id="ARBA00004123"/>
    </source>
</evidence>